<proteinExistence type="inferred from homology"/>
<name>A0AAX3VXE6_AERSA</name>
<feature type="binding site" evidence="11">
    <location>
        <position position="35"/>
    </location>
    <ligand>
        <name>NAD(+)</name>
        <dbReference type="ChEBI" id="CHEBI:57540"/>
    </ligand>
</feature>
<evidence type="ECO:0000313" key="14">
    <source>
        <dbReference type="Proteomes" id="UP001239426"/>
    </source>
</evidence>
<evidence type="ECO:0000256" key="3">
    <source>
        <dbReference type="ARBA" id="ARBA00012954"/>
    </source>
</evidence>
<dbReference type="PANTHER" id="PTHR43750">
    <property type="entry name" value="UDP-GLUCOSE 6-DEHYDROGENASE TUAD"/>
    <property type="match status" value="1"/>
</dbReference>
<dbReference type="InterPro" id="IPR036291">
    <property type="entry name" value="NAD(P)-bd_dom_sf"/>
</dbReference>
<dbReference type="Proteomes" id="UP001239426">
    <property type="component" value="Chromosome"/>
</dbReference>
<sequence>MNITVFGSGYVGLVLATVLADIGHQVICVDVDEQKVADLMAGQVPIYEPGLEALLQRNIKSGALVCTTDAILAVKHGEVQFLAVGTPPGEDGSADLCHVLEVADTIARHRDEPVIIVNKSTVPVGTADKVTARVKLVQQQLDKSFAFDVVSNPEFLKEGSAIQDCLRPDRIVVGTRNEASRQLMRELYEPFNRNHDRILFMDVRSAELTKYAANCMLATKISFINEMAGLAERVGADIEMVRQGIESDQRIGYQFIYPGCGYGGSCFPKDVKALLATAQELQYDTPLIRAVERINEQQKSRLYEILSDFFSAQGESLAGKTIALWGLAFKPNTDDMREAPSRALMEALWRASATVQAYDPEAMQETQLLYGYCDNLRLMGTKEAAVFGADALVICTDWNHFKAPNFATIKQALKQPLIVDGRNLFDPGRMRDHGFHYYGIGRGESVNR</sequence>
<dbReference type="NCBIfam" id="TIGR03026">
    <property type="entry name" value="NDP-sugDHase"/>
    <property type="match status" value="1"/>
</dbReference>
<evidence type="ECO:0000259" key="12">
    <source>
        <dbReference type="SMART" id="SM00984"/>
    </source>
</evidence>
<feature type="binding site" evidence="10">
    <location>
        <position position="210"/>
    </location>
    <ligand>
        <name>substrate</name>
    </ligand>
</feature>
<dbReference type="InterPro" id="IPR014027">
    <property type="entry name" value="UDP-Glc/GDP-Man_DH_C"/>
</dbReference>
<dbReference type="Pfam" id="PF00984">
    <property type="entry name" value="UDPG_MGDP_dh"/>
    <property type="match status" value="1"/>
</dbReference>
<evidence type="ECO:0000256" key="1">
    <source>
        <dbReference type="ARBA" id="ARBA00004701"/>
    </source>
</evidence>
<evidence type="ECO:0000256" key="10">
    <source>
        <dbReference type="PIRSR" id="PIRSR500134-2"/>
    </source>
</evidence>
<evidence type="ECO:0000256" key="4">
    <source>
        <dbReference type="ARBA" id="ARBA00015132"/>
    </source>
</evidence>
<comment type="similarity">
    <text evidence="2 8">Belongs to the UDP-glucose/GDP-mannose dehydrogenase family.</text>
</comment>
<feature type="binding site" evidence="11">
    <location>
        <position position="337"/>
    </location>
    <ligand>
        <name>NAD(+)</name>
        <dbReference type="ChEBI" id="CHEBI:57540"/>
    </ligand>
</feature>
<organism evidence="13 14">
    <name type="scientific">Aeromonas salmonicida</name>
    <dbReference type="NCBI Taxonomy" id="645"/>
    <lineage>
        <taxon>Bacteria</taxon>
        <taxon>Pseudomonadati</taxon>
        <taxon>Pseudomonadota</taxon>
        <taxon>Gammaproteobacteria</taxon>
        <taxon>Aeromonadales</taxon>
        <taxon>Aeromonadaceae</taxon>
        <taxon>Aeromonas</taxon>
    </lineage>
</organism>
<dbReference type="EMBL" id="CP124841">
    <property type="protein sequence ID" value="WHF38625.1"/>
    <property type="molecule type" value="Genomic_DNA"/>
</dbReference>
<keyword evidence="5 8" id="KW-0560">Oxidoreductase</keyword>
<feature type="binding site" evidence="11">
    <location>
        <position position="121"/>
    </location>
    <ligand>
        <name>NAD(+)</name>
        <dbReference type="ChEBI" id="CHEBI:57540"/>
    </ligand>
</feature>
<comment type="pathway">
    <text evidence="1">Nucleotide-sugar biosynthesis; UDP-alpha-D-glucuronate biosynthesis; UDP-alpha-D-glucuronate from UDP-alpha-D-glucose: step 1/1.</text>
</comment>
<dbReference type="Pfam" id="PF03720">
    <property type="entry name" value="UDPG_MGDP_dh_C"/>
    <property type="match status" value="1"/>
</dbReference>
<evidence type="ECO:0000256" key="6">
    <source>
        <dbReference type="ARBA" id="ARBA00023027"/>
    </source>
</evidence>
<gene>
    <name evidence="13" type="ORF">QLQ87_09910</name>
</gene>
<dbReference type="InterPro" id="IPR036220">
    <property type="entry name" value="UDP-Glc/GDP-Man_DH_C_sf"/>
</dbReference>
<dbReference type="Gene3D" id="1.20.5.100">
    <property type="entry name" value="Cytochrome c1, transmembrane anchor, C-terminal"/>
    <property type="match status" value="1"/>
</dbReference>
<feature type="binding site" evidence="11">
    <location>
        <position position="30"/>
    </location>
    <ligand>
        <name>NAD(+)</name>
        <dbReference type="ChEBI" id="CHEBI:57540"/>
    </ligand>
</feature>
<dbReference type="GO" id="GO:0003979">
    <property type="term" value="F:UDP-glucose 6-dehydrogenase activity"/>
    <property type="evidence" value="ECO:0007669"/>
    <property type="project" value="UniProtKB-EC"/>
</dbReference>
<feature type="active site" description="Nucleophile" evidence="9">
    <location>
        <position position="266"/>
    </location>
</feature>
<evidence type="ECO:0000256" key="11">
    <source>
        <dbReference type="PIRSR" id="PIRSR500134-3"/>
    </source>
</evidence>
<feature type="binding site" evidence="10">
    <location>
        <begin position="255"/>
        <end position="259"/>
    </location>
    <ligand>
        <name>substrate</name>
    </ligand>
</feature>
<feature type="domain" description="UDP-glucose/GDP-mannose dehydrogenase C-terminal" evidence="12">
    <location>
        <begin position="323"/>
        <end position="427"/>
    </location>
</feature>
<dbReference type="InterPro" id="IPR028357">
    <property type="entry name" value="UDPglc_DH_bac"/>
</dbReference>
<feature type="binding site" evidence="11">
    <location>
        <position position="86"/>
    </location>
    <ligand>
        <name>NAD(+)</name>
        <dbReference type="ChEBI" id="CHEBI:57540"/>
    </ligand>
</feature>
<dbReference type="Pfam" id="PF03721">
    <property type="entry name" value="UDPG_MGDP_dh_N"/>
    <property type="match status" value="1"/>
</dbReference>
<comment type="catalytic activity">
    <reaction evidence="7 8">
        <text>UDP-alpha-D-glucose + 2 NAD(+) + H2O = UDP-alpha-D-glucuronate + 2 NADH + 3 H(+)</text>
        <dbReference type="Rhea" id="RHEA:23596"/>
        <dbReference type="ChEBI" id="CHEBI:15377"/>
        <dbReference type="ChEBI" id="CHEBI:15378"/>
        <dbReference type="ChEBI" id="CHEBI:57540"/>
        <dbReference type="ChEBI" id="CHEBI:57945"/>
        <dbReference type="ChEBI" id="CHEBI:58052"/>
        <dbReference type="ChEBI" id="CHEBI:58885"/>
        <dbReference type="EC" id="1.1.1.22"/>
    </reaction>
</comment>
<dbReference type="GO" id="GO:0000271">
    <property type="term" value="P:polysaccharide biosynthetic process"/>
    <property type="evidence" value="ECO:0007669"/>
    <property type="project" value="InterPro"/>
</dbReference>
<dbReference type="InterPro" id="IPR014026">
    <property type="entry name" value="UDP-Glc/GDP-Man_DH_dimer"/>
</dbReference>
<dbReference type="PANTHER" id="PTHR43750:SF3">
    <property type="entry name" value="UDP-GLUCOSE 6-DEHYDROGENASE TUAD"/>
    <property type="match status" value="1"/>
</dbReference>
<evidence type="ECO:0000256" key="7">
    <source>
        <dbReference type="ARBA" id="ARBA00047473"/>
    </source>
</evidence>
<dbReference type="Gene3D" id="3.40.50.720">
    <property type="entry name" value="NAD(P)-binding Rossmann-like Domain"/>
    <property type="match status" value="2"/>
</dbReference>
<protein>
    <recommendedName>
        <fullName evidence="4 8">UDP-glucose 6-dehydrogenase</fullName>
        <ecNumber evidence="3 8">1.1.1.22</ecNumber>
    </recommendedName>
</protein>
<accession>A0AAX3VXE6</accession>
<dbReference type="SUPFAM" id="SSF52413">
    <property type="entry name" value="UDP-glucose/GDP-mannose dehydrogenase C-terminal domain"/>
    <property type="match status" value="1"/>
</dbReference>
<dbReference type="SUPFAM" id="SSF51735">
    <property type="entry name" value="NAD(P)-binding Rossmann-fold domains"/>
    <property type="match status" value="1"/>
</dbReference>
<feature type="binding site" evidence="11">
    <location>
        <position position="269"/>
    </location>
    <ligand>
        <name>NAD(+)</name>
        <dbReference type="ChEBI" id="CHEBI:57540"/>
    </ligand>
</feature>
<dbReference type="PIRSF" id="PIRSF500134">
    <property type="entry name" value="UDPglc_DH_bac"/>
    <property type="match status" value="1"/>
</dbReference>
<dbReference type="InterPro" id="IPR001732">
    <property type="entry name" value="UDP-Glc/GDP-Man_DH_N"/>
</dbReference>
<dbReference type="SUPFAM" id="SSF48179">
    <property type="entry name" value="6-phosphogluconate dehydrogenase C-terminal domain-like"/>
    <property type="match status" value="1"/>
</dbReference>
<feature type="binding site" evidence="10">
    <location>
        <position position="330"/>
    </location>
    <ligand>
        <name>substrate</name>
    </ligand>
</feature>
<dbReference type="RefSeq" id="WP_282684617.1">
    <property type="nucleotide sequence ID" value="NZ_CP124841.1"/>
</dbReference>
<dbReference type="InterPro" id="IPR017476">
    <property type="entry name" value="UDP-Glc/GDP-Man"/>
</dbReference>
<reference evidence="13" key="1">
    <citation type="submission" date="2023-05" db="EMBL/GenBank/DDBJ databases">
        <title>Aeromonas salmonicida 57, complete genome.</title>
        <authorList>
            <person name="Shao L."/>
        </authorList>
    </citation>
    <scope>NUCLEOTIDE SEQUENCE</scope>
    <source>
        <strain evidence="13">57</strain>
    </source>
</reference>
<dbReference type="InterPro" id="IPR008927">
    <property type="entry name" value="6-PGluconate_DH-like_C_sf"/>
</dbReference>
<dbReference type="EC" id="1.1.1.22" evidence="3 8"/>
<evidence type="ECO:0000256" key="8">
    <source>
        <dbReference type="PIRNR" id="PIRNR000124"/>
    </source>
</evidence>
<dbReference type="PIRSF" id="PIRSF000124">
    <property type="entry name" value="UDPglc_GDPman_dh"/>
    <property type="match status" value="1"/>
</dbReference>
<evidence type="ECO:0000256" key="9">
    <source>
        <dbReference type="PIRSR" id="PIRSR500134-1"/>
    </source>
</evidence>
<keyword evidence="6 8" id="KW-0520">NAD</keyword>
<dbReference type="GO" id="GO:0051287">
    <property type="term" value="F:NAD binding"/>
    <property type="evidence" value="ECO:0007669"/>
    <property type="project" value="InterPro"/>
</dbReference>
<dbReference type="SMART" id="SM00984">
    <property type="entry name" value="UDPG_MGDP_dh_C"/>
    <property type="match status" value="1"/>
</dbReference>
<feature type="binding site" evidence="11">
    <location>
        <position position="158"/>
    </location>
    <ligand>
        <name>NAD(+)</name>
        <dbReference type="ChEBI" id="CHEBI:57540"/>
    </ligand>
</feature>
<feature type="binding site" evidence="10">
    <location>
        <begin position="155"/>
        <end position="158"/>
    </location>
    <ligand>
        <name>substrate</name>
    </ligand>
</feature>
<evidence type="ECO:0000313" key="13">
    <source>
        <dbReference type="EMBL" id="WHF38625.1"/>
    </source>
</evidence>
<evidence type="ECO:0000256" key="2">
    <source>
        <dbReference type="ARBA" id="ARBA00006601"/>
    </source>
</evidence>
<feature type="binding site" evidence="10">
    <location>
        <position position="263"/>
    </location>
    <ligand>
        <name>substrate</name>
    </ligand>
</feature>
<dbReference type="AlphaFoldDB" id="A0AAX3VXE6"/>
<evidence type="ECO:0000256" key="5">
    <source>
        <dbReference type="ARBA" id="ARBA00023002"/>
    </source>
</evidence>